<proteinExistence type="predicted"/>
<dbReference type="AlphaFoldDB" id="A0A918BL46"/>
<dbReference type="EMBL" id="BMTU01000003">
    <property type="protein sequence ID" value="GGQ73618.1"/>
    <property type="molecule type" value="Genomic_DNA"/>
</dbReference>
<evidence type="ECO:0008006" key="3">
    <source>
        <dbReference type="Google" id="ProtNLM"/>
    </source>
</evidence>
<comment type="caution">
    <text evidence="1">The sequence shown here is derived from an EMBL/GenBank/DDBJ whole genome shotgun (WGS) entry which is preliminary data.</text>
</comment>
<reference evidence="1" key="2">
    <citation type="submission" date="2020-09" db="EMBL/GenBank/DDBJ databases">
        <authorList>
            <person name="Sun Q."/>
            <person name="Ohkuma M."/>
        </authorList>
    </citation>
    <scope>NUCLEOTIDE SEQUENCE</scope>
    <source>
        <strain evidence="1">JCM 4403</strain>
    </source>
</reference>
<keyword evidence="2" id="KW-1185">Reference proteome</keyword>
<gene>
    <name evidence="1" type="ORF">GCM10010280_19980</name>
</gene>
<reference evidence="1" key="1">
    <citation type="journal article" date="2014" name="Int. J. Syst. Evol. Microbiol.">
        <title>Complete genome sequence of Corynebacterium casei LMG S-19264T (=DSM 44701T), isolated from a smear-ripened cheese.</title>
        <authorList>
            <consortium name="US DOE Joint Genome Institute (JGI-PGF)"/>
            <person name="Walter F."/>
            <person name="Albersmeier A."/>
            <person name="Kalinowski J."/>
            <person name="Ruckert C."/>
        </authorList>
    </citation>
    <scope>NUCLEOTIDE SEQUENCE</scope>
    <source>
        <strain evidence="1">JCM 4403</strain>
    </source>
</reference>
<dbReference type="NCBIfam" id="NF047832">
    <property type="entry name" value="caspase_w_EACC1"/>
    <property type="match status" value="1"/>
</dbReference>
<evidence type="ECO:0000313" key="1">
    <source>
        <dbReference type="EMBL" id="GGQ73618.1"/>
    </source>
</evidence>
<dbReference type="RefSeq" id="WP_189557388.1">
    <property type="nucleotide sequence ID" value="NZ_BMTU01000003.1"/>
</dbReference>
<sequence>MTWAVWPPAPATAYALLVGTGRHVRPSALPSMPQAVTTARALGAALGGARGVFDARRTTVVPDPADARQVLDPLRRMVRRRDADLLLFSYCGHGLLGRGDRLCLALTPSGQDGGGGDPSPSLPFAEVAGLLRESPARHKVALLDCCFSGRALGPDGHGIHLLTACGRTQKALFPPGGTLTGFGGELLRVLDEGIPDGPRELSLTALYDRLSVVLPTTPAPRTGIVPTGYPAPHQQTVDGSGHLALAVNPAHGTHRTPAGLRARGAFAQRLKKLTEPSPGTPVPDPARLPQLLTVLAGLSRDAADVLGPLDDFAIGARRNHAVMTGAAGSPERAAALLTALADTLRATSPAHPALPATERALAHWNNRLRATPPPETTPPG</sequence>
<accession>A0A918BL46</accession>
<name>A0A918BL46_9ACTN</name>
<evidence type="ECO:0000313" key="2">
    <source>
        <dbReference type="Proteomes" id="UP000656732"/>
    </source>
</evidence>
<dbReference type="Proteomes" id="UP000656732">
    <property type="component" value="Unassembled WGS sequence"/>
</dbReference>
<organism evidence="1 2">
    <name type="scientific">Streptomyces pilosus</name>
    <dbReference type="NCBI Taxonomy" id="28893"/>
    <lineage>
        <taxon>Bacteria</taxon>
        <taxon>Bacillati</taxon>
        <taxon>Actinomycetota</taxon>
        <taxon>Actinomycetes</taxon>
        <taxon>Kitasatosporales</taxon>
        <taxon>Streptomycetaceae</taxon>
        <taxon>Streptomyces</taxon>
    </lineage>
</organism>
<protein>
    <recommendedName>
        <fullName evidence="3">Caspase domain-containing protein</fullName>
    </recommendedName>
</protein>
<dbReference type="Gene3D" id="3.40.50.1460">
    <property type="match status" value="1"/>
</dbReference>